<feature type="transmembrane region" description="Helical" evidence="7">
    <location>
        <begin position="279"/>
        <end position="302"/>
    </location>
</feature>
<feature type="transmembrane region" description="Helical" evidence="7">
    <location>
        <begin position="154"/>
        <end position="174"/>
    </location>
</feature>
<dbReference type="PROSITE" id="PS50850">
    <property type="entry name" value="MFS"/>
    <property type="match status" value="1"/>
</dbReference>
<feature type="transmembrane region" description="Helical" evidence="7">
    <location>
        <begin position="314"/>
        <end position="332"/>
    </location>
</feature>
<feature type="transmembrane region" description="Helical" evidence="7">
    <location>
        <begin position="442"/>
        <end position="462"/>
    </location>
</feature>
<evidence type="ECO:0000256" key="2">
    <source>
        <dbReference type="ARBA" id="ARBA00022692"/>
    </source>
</evidence>
<dbReference type="CDD" id="cd17321">
    <property type="entry name" value="MFS_MMR_MDR_like"/>
    <property type="match status" value="1"/>
</dbReference>
<feature type="transmembrane region" description="Helical" evidence="7">
    <location>
        <begin position="212"/>
        <end position="232"/>
    </location>
</feature>
<evidence type="ECO:0000256" key="1">
    <source>
        <dbReference type="ARBA" id="ARBA00004651"/>
    </source>
</evidence>
<evidence type="ECO:0000256" key="4">
    <source>
        <dbReference type="ARBA" id="ARBA00023136"/>
    </source>
</evidence>
<feature type="transmembrane region" description="Helical" evidence="7">
    <location>
        <begin position="63"/>
        <end position="81"/>
    </location>
</feature>
<evidence type="ECO:0000259" key="8">
    <source>
        <dbReference type="PROSITE" id="PS50850"/>
    </source>
</evidence>
<evidence type="ECO:0000313" key="9">
    <source>
        <dbReference type="EMBL" id="MFM9612174.1"/>
    </source>
</evidence>
<keyword evidence="10" id="KW-1185">Reference proteome</keyword>
<keyword evidence="3 7" id="KW-1133">Transmembrane helix</keyword>
<dbReference type="PROSITE" id="PS00216">
    <property type="entry name" value="SUGAR_TRANSPORT_1"/>
    <property type="match status" value="1"/>
</dbReference>
<comment type="caution">
    <text evidence="9">The sequence shown here is derived from an EMBL/GenBank/DDBJ whole genome shotgun (WGS) entry which is preliminary data.</text>
</comment>
<dbReference type="InterPro" id="IPR020846">
    <property type="entry name" value="MFS_dom"/>
</dbReference>
<keyword evidence="5" id="KW-0046">Antibiotic resistance</keyword>
<dbReference type="EMBL" id="JBJVNI010000014">
    <property type="protein sequence ID" value="MFM9612174.1"/>
    <property type="molecule type" value="Genomic_DNA"/>
</dbReference>
<keyword evidence="4 7" id="KW-0472">Membrane</keyword>
<evidence type="ECO:0000256" key="5">
    <source>
        <dbReference type="ARBA" id="ARBA00023251"/>
    </source>
</evidence>
<feature type="transmembrane region" description="Helical" evidence="7">
    <location>
        <begin position="93"/>
        <end position="115"/>
    </location>
</feature>
<feature type="transmembrane region" description="Helical" evidence="7">
    <location>
        <begin position="238"/>
        <end position="258"/>
    </location>
</feature>
<comment type="subcellular location">
    <subcellularLocation>
        <location evidence="1">Cell membrane</location>
        <topology evidence="1">Multi-pass membrane protein</topology>
    </subcellularLocation>
</comment>
<sequence>MSPRRGSTRSPGGSGESAEKARTGLTLTVLSVAAFMAGLDLFIVNVAFDAIGRDFDGVSLADLSWVLNGYAIVFAALLVPLGRLSDRLGRKRVFLLGLALFTVASAACAAVDGLWPLVVFRVLQAVGAAALTPASLGLLLSVFPVERRMGAVRIWSASGALAAAAGPVVGGLLVNASWRWVFLVNIPVGVAALVVALWVLPESREAQAGRLPDLLGTALITGATGALALGLVKANDWPATRTAGVLAVGAAGIVWFWLRSRRHAAPVIEPALLRVRSFAWSNMAALTFSVAFAANLLATVLWMQQVWGYSALRTGLGIAPGPLMVPVTALLAARLSGRFTQGRIAAAGCVLCATGVALMAASIGRTPHYATELLPGWLIGGAGVGLALPTILASATAQLPEDRFSTGSAVVNMSRQLGSVLGISVLVAVLGDPVTYDATHRAFVYAWLTVGVFMLAGGLTALGMTPRSTAPRPSGGLVVEPAAEVARGNP</sequence>
<reference evidence="9 10" key="1">
    <citation type="submission" date="2024-12" db="EMBL/GenBank/DDBJ databases">
        <title>Forecasting of Potato common scab and diversities of Pathogenic streptomyces spp. in china.</title>
        <authorList>
            <person name="Handique U."/>
            <person name="Wu J."/>
        </authorList>
    </citation>
    <scope>NUCLEOTIDE SEQUENCE [LARGE SCALE GENOMIC DNA]</scope>
    <source>
        <strain evidence="9 10">ZRIMU1530</strain>
    </source>
</reference>
<feature type="transmembrane region" description="Helical" evidence="7">
    <location>
        <begin position="376"/>
        <end position="397"/>
    </location>
</feature>
<evidence type="ECO:0000256" key="6">
    <source>
        <dbReference type="SAM" id="MobiDB-lite"/>
    </source>
</evidence>
<feature type="domain" description="Major facilitator superfamily (MFS) profile" evidence="8">
    <location>
        <begin position="26"/>
        <end position="469"/>
    </location>
</feature>
<feature type="transmembrane region" description="Helical" evidence="7">
    <location>
        <begin position="344"/>
        <end position="364"/>
    </location>
</feature>
<dbReference type="Pfam" id="PF07690">
    <property type="entry name" value="MFS_1"/>
    <property type="match status" value="1"/>
</dbReference>
<protein>
    <submittedName>
        <fullName evidence="9">MFS transporter</fullName>
    </submittedName>
</protein>
<proteinExistence type="predicted"/>
<evidence type="ECO:0000256" key="3">
    <source>
        <dbReference type="ARBA" id="ARBA00022989"/>
    </source>
</evidence>
<feature type="region of interest" description="Disordered" evidence="6">
    <location>
        <begin position="469"/>
        <end position="490"/>
    </location>
</feature>
<dbReference type="Proteomes" id="UP001631957">
    <property type="component" value="Unassembled WGS sequence"/>
</dbReference>
<dbReference type="InterPro" id="IPR005829">
    <property type="entry name" value="Sugar_transporter_CS"/>
</dbReference>
<dbReference type="Gene3D" id="1.20.1250.20">
    <property type="entry name" value="MFS general substrate transporter like domains"/>
    <property type="match status" value="2"/>
</dbReference>
<dbReference type="InterPro" id="IPR036259">
    <property type="entry name" value="MFS_trans_sf"/>
</dbReference>
<dbReference type="SUPFAM" id="SSF103473">
    <property type="entry name" value="MFS general substrate transporter"/>
    <property type="match status" value="1"/>
</dbReference>
<feature type="transmembrane region" description="Helical" evidence="7">
    <location>
        <begin position="180"/>
        <end position="200"/>
    </location>
</feature>
<accession>A0ABW9HVN5</accession>
<evidence type="ECO:0000313" key="10">
    <source>
        <dbReference type="Proteomes" id="UP001631957"/>
    </source>
</evidence>
<dbReference type="PANTHER" id="PTHR42718:SF48">
    <property type="entry name" value="CONSERVED TWO-DOMAIN MEMBRANE PROTEIN-RELATED"/>
    <property type="match status" value="1"/>
</dbReference>
<dbReference type="PANTHER" id="PTHR42718">
    <property type="entry name" value="MAJOR FACILITATOR SUPERFAMILY MULTIDRUG TRANSPORTER MFSC"/>
    <property type="match status" value="1"/>
</dbReference>
<gene>
    <name evidence="9" type="ORF">ACKI18_26090</name>
</gene>
<name>A0ABW9HVN5_9ACTN</name>
<evidence type="ECO:0000256" key="7">
    <source>
        <dbReference type="SAM" id="Phobius"/>
    </source>
</evidence>
<keyword evidence="2 7" id="KW-0812">Transmembrane</keyword>
<dbReference type="InterPro" id="IPR011701">
    <property type="entry name" value="MFS"/>
</dbReference>
<dbReference type="RefSeq" id="WP_055719056.1">
    <property type="nucleotide sequence ID" value="NZ_JBJVNI010000014.1"/>
</dbReference>
<feature type="transmembrane region" description="Helical" evidence="7">
    <location>
        <begin position="21"/>
        <end position="43"/>
    </location>
</feature>
<feature type="transmembrane region" description="Helical" evidence="7">
    <location>
        <begin position="121"/>
        <end position="142"/>
    </location>
</feature>
<organism evidence="9 10">
    <name type="scientific">Streptomyces niveiscabiei</name>
    <dbReference type="NCBI Taxonomy" id="164115"/>
    <lineage>
        <taxon>Bacteria</taxon>
        <taxon>Bacillati</taxon>
        <taxon>Actinomycetota</taxon>
        <taxon>Actinomycetes</taxon>
        <taxon>Kitasatosporales</taxon>
        <taxon>Streptomycetaceae</taxon>
        <taxon>Streptomyces</taxon>
    </lineage>
</organism>